<dbReference type="Proteomes" id="UP001221898">
    <property type="component" value="Unassembled WGS sequence"/>
</dbReference>
<evidence type="ECO:0000256" key="7">
    <source>
        <dbReference type="ARBA" id="ARBA00023186"/>
    </source>
</evidence>
<evidence type="ECO:0000256" key="1">
    <source>
        <dbReference type="ARBA" id="ARBA00004569"/>
    </source>
</evidence>
<evidence type="ECO:0000313" key="8">
    <source>
        <dbReference type="EMBL" id="KAJ8399950.1"/>
    </source>
</evidence>
<comment type="caution">
    <text evidence="8">The sequence shown here is derived from an EMBL/GenBank/DDBJ whole genome shotgun (WGS) entry which is preliminary data.</text>
</comment>
<dbReference type="InterPro" id="IPR007745">
    <property type="entry name" value="Cyt_c_oxidase_Cu-chaperone"/>
</dbReference>
<keyword evidence="6" id="KW-1015">Disulfide bond</keyword>
<comment type="subcellular location">
    <subcellularLocation>
        <location evidence="1">Mitochondrion intermembrane space</location>
    </subcellularLocation>
</comment>
<dbReference type="GO" id="GO:0005507">
    <property type="term" value="F:copper ion binding"/>
    <property type="evidence" value="ECO:0007669"/>
    <property type="project" value="InterPro"/>
</dbReference>
<dbReference type="SUPFAM" id="SSF47072">
    <property type="entry name" value="Cysteine alpha-hairpin motif"/>
    <property type="match status" value="1"/>
</dbReference>
<evidence type="ECO:0000256" key="4">
    <source>
        <dbReference type="ARBA" id="ARBA00023008"/>
    </source>
</evidence>
<protein>
    <submittedName>
        <fullName evidence="8">Uncharacterized protein</fullName>
    </submittedName>
</protein>
<evidence type="ECO:0000256" key="2">
    <source>
        <dbReference type="ARBA" id="ARBA00009241"/>
    </source>
</evidence>
<sequence length="57" mass="6015">MSDSENSAAAQPETPVPAPCQAIKADLDKCVKEKGEEGCKELMEAFQACLKTAAENS</sequence>
<dbReference type="Gene3D" id="1.10.287.1130">
    <property type="entry name" value="CytochromE C oxidase copper chaperone"/>
    <property type="match status" value="1"/>
</dbReference>
<dbReference type="EMBL" id="JAINUG010000080">
    <property type="protein sequence ID" value="KAJ8399950.1"/>
    <property type="molecule type" value="Genomic_DNA"/>
</dbReference>
<dbReference type="InterPro" id="IPR009069">
    <property type="entry name" value="Cys_alpha_HP_mot_SF"/>
</dbReference>
<comment type="similarity">
    <text evidence="2">Belongs to the COX17 family.</text>
</comment>
<name>A0AAD7SC63_9TELE</name>
<keyword evidence="9" id="KW-1185">Reference proteome</keyword>
<proteinExistence type="inferred from homology"/>
<dbReference type="GO" id="GO:0016531">
    <property type="term" value="F:copper chaperone activity"/>
    <property type="evidence" value="ECO:0007669"/>
    <property type="project" value="InterPro"/>
</dbReference>
<keyword evidence="4" id="KW-0186">Copper</keyword>
<keyword evidence="7" id="KW-0143">Chaperone</keyword>
<organism evidence="8 9">
    <name type="scientific">Aldrovandia affinis</name>
    <dbReference type="NCBI Taxonomy" id="143900"/>
    <lineage>
        <taxon>Eukaryota</taxon>
        <taxon>Metazoa</taxon>
        <taxon>Chordata</taxon>
        <taxon>Craniata</taxon>
        <taxon>Vertebrata</taxon>
        <taxon>Euteleostomi</taxon>
        <taxon>Actinopterygii</taxon>
        <taxon>Neopterygii</taxon>
        <taxon>Teleostei</taxon>
        <taxon>Notacanthiformes</taxon>
        <taxon>Halosauridae</taxon>
        <taxon>Aldrovandia</taxon>
    </lineage>
</organism>
<evidence type="ECO:0000256" key="5">
    <source>
        <dbReference type="ARBA" id="ARBA00023128"/>
    </source>
</evidence>
<evidence type="ECO:0000256" key="3">
    <source>
        <dbReference type="ARBA" id="ARBA00022723"/>
    </source>
</evidence>
<evidence type="ECO:0000313" key="9">
    <source>
        <dbReference type="Proteomes" id="UP001221898"/>
    </source>
</evidence>
<keyword evidence="5" id="KW-0496">Mitochondrion</keyword>
<evidence type="ECO:0000256" key="6">
    <source>
        <dbReference type="ARBA" id="ARBA00023157"/>
    </source>
</evidence>
<dbReference type="GO" id="GO:0005758">
    <property type="term" value="C:mitochondrial intermembrane space"/>
    <property type="evidence" value="ECO:0007669"/>
    <property type="project" value="UniProtKB-SubCell"/>
</dbReference>
<dbReference type="Pfam" id="PF05051">
    <property type="entry name" value="COX17"/>
    <property type="match status" value="1"/>
</dbReference>
<gene>
    <name evidence="8" type="ORF">AAFF_G00406800</name>
</gene>
<reference evidence="8" key="1">
    <citation type="journal article" date="2023" name="Science">
        <title>Genome structures resolve the early diversification of teleost fishes.</title>
        <authorList>
            <person name="Parey E."/>
            <person name="Louis A."/>
            <person name="Montfort J."/>
            <person name="Bouchez O."/>
            <person name="Roques C."/>
            <person name="Iampietro C."/>
            <person name="Lluch J."/>
            <person name="Castinel A."/>
            <person name="Donnadieu C."/>
            <person name="Desvignes T."/>
            <person name="Floi Bucao C."/>
            <person name="Jouanno E."/>
            <person name="Wen M."/>
            <person name="Mejri S."/>
            <person name="Dirks R."/>
            <person name="Jansen H."/>
            <person name="Henkel C."/>
            <person name="Chen W.J."/>
            <person name="Zahm M."/>
            <person name="Cabau C."/>
            <person name="Klopp C."/>
            <person name="Thompson A.W."/>
            <person name="Robinson-Rechavi M."/>
            <person name="Braasch I."/>
            <person name="Lecointre G."/>
            <person name="Bobe J."/>
            <person name="Postlethwait J.H."/>
            <person name="Berthelot C."/>
            <person name="Roest Crollius H."/>
            <person name="Guiguen Y."/>
        </authorList>
    </citation>
    <scope>NUCLEOTIDE SEQUENCE</scope>
    <source>
        <strain evidence="8">NC1722</strain>
    </source>
</reference>
<accession>A0AAD7SC63</accession>
<dbReference type="AlphaFoldDB" id="A0AAD7SC63"/>
<keyword evidence="3" id="KW-0479">Metal-binding</keyword>